<comment type="similarity">
    <text evidence="2 5">Belongs to the trans-sulfuration enzymes family.</text>
</comment>
<organism evidence="7 8">
    <name type="scientific">Jatrophihabitans endophyticus</name>
    <dbReference type="NCBI Taxonomy" id="1206085"/>
    <lineage>
        <taxon>Bacteria</taxon>
        <taxon>Bacillati</taxon>
        <taxon>Actinomycetota</taxon>
        <taxon>Actinomycetes</taxon>
        <taxon>Jatrophihabitantales</taxon>
        <taxon>Jatrophihabitantaceae</taxon>
        <taxon>Jatrophihabitans</taxon>
    </lineage>
</organism>
<evidence type="ECO:0000256" key="2">
    <source>
        <dbReference type="ARBA" id="ARBA00009077"/>
    </source>
</evidence>
<dbReference type="Gene3D" id="3.90.1150.10">
    <property type="entry name" value="Aspartate Aminotransferase, domain 1"/>
    <property type="match status" value="1"/>
</dbReference>
<dbReference type="GO" id="GO:0005737">
    <property type="term" value="C:cytoplasm"/>
    <property type="evidence" value="ECO:0007669"/>
    <property type="project" value="TreeGrafter"/>
</dbReference>
<dbReference type="GO" id="GO:0019346">
    <property type="term" value="P:transsulfuration"/>
    <property type="evidence" value="ECO:0007669"/>
    <property type="project" value="InterPro"/>
</dbReference>
<dbReference type="Proteomes" id="UP000186132">
    <property type="component" value="Unassembled WGS sequence"/>
</dbReference>
<dbReference type="PROSITE" id="PS00868">
    <property type="entry name" value="CYS_MET_METAB_PP"/>
    <property type="match status" value="1"/>
</dbReference>
<proteinExistence type="inferred from homology"/>
<evidence type="ECO:0000256" key="4">
    <source>
        <dbReference type="PIRSR" id="PIRSR001434-2"/>
    </source>
</evidence>
<dbReference type="InterPro" id="IPR015421">
    <property type="entry name" value="PyrdxlP-dep_Trfase_major"/>
</dbReference>
<dbReference type="InterPro" id="IPR054542">
    <property type="entry name" value="Cys_met_metab_PP"/>
</dbReference>
<feature type="modified residue" description="N6-(pyridoxal phosphate)lysine" evidence="4">
    <location>
        <position position="193"/>
    </location>
</feature>
<accession>A0A1M5RAC6</accession>
<evidence type="ECO:0000256" key="3">
    <source>
        <dbReference type="ARBA" id="ARBA00022898"/>
    </source>
</evidence>
<dbReference type="EMBL" id="FQVU01000005">
    <property type="protein sequence ID" value="SHH22773.1"/>
    <property type="molecule type" value="Genomic_DNA"/>
</dbReference>
<dbReference type="GO" id="GO:0019343">
    <property type="term" value="P:cysteine biosynthetic process via cystathionine"/>
    <property type="evidence" value="ECO:0007669"/>
    <property type="project" value="TreeGrafter"/>
</dbReference>
<dbReference type="GO" id="GO:0003962">
    <property type="term" value="F:cystathionine gamma-synthase activity"/>
    <property type="evidence" value="ECO:0007669"/>
    <property type="project" value="TreeGrafter"/>
</dbReference>
<protein>
    <submittedName>
        <fullName evidence="7">Cystathionine gamma-synthase</fullName>
    </submittedName>
</protein>
<dbReference type="SUPFAM" id="SSF53383">
    <property type="entry name" value="PLP-dependent transferases"/>
    <property type="match status" value="1"/>
</dbReference>
<evidence type="ECO:0000256" key="1">
    <source>
        <dbReference type="ARBA" id="ARBA00001933"/>
    </source>
</evidence>
<dbReference type="Pfam" id="PF01053">
    <property type="entry name" value="Cys_Met_Meta_PP"/>
    <property type="match status" value="1"/>
</dbReference>
<dbReference type="RefSeq" id="WP_073391685.1">
    <property type="nucleotide sequence ID" value="NZ_FQVU01000005.1"/>
</dbReference>
<feature type="region of interest" description="Disordered" evidence="6">
    <location>
        <begin position="1"/>
        <end position="43"/>
    </location>
</feature>
<dbReference type="GO" id="GO:0004123">
    <property type="term" value="F:cystathionine gamma-lyase activity"/>
    <property type="evidence" value="ECO:0007669"/>
    <property type="project" value="TreeGrafter"/>
</dbReference>
<comment type="cofactor">
    <cofactor evidence="1 5">
        <name>pyridoxal 5'-phosphate</name>
        <dbReference type="ChEBI" id="CHEBI:597326"/>
    </cofactor>
</comment>
<dbReference type="PANTHER" id="PTHR11808">
    <property type="entry name" value="TRANS-SULFURATION ENZYME FAMILY MEMBER"/>
    <property type="match status" value="1"/>
</dbReference>
<dbReference type="GO" id="GO:0030170">
    <property type="term" value="F:pyridoxal phosphate binding"/>
    <property type="evidence" value="ECO:0007669"/>
    <property type="project" value="InterPro"/>
</dbReference>
<dbReference type="OrthoDB" id="9780685at2"/>
<gene>
    <name evidence="7" type="ORF">SAMN05443575_3479</name>
</gene>
<dbReference type="PIRSF" id="PIRSF001434">
    <property type="entry name" value="CGS"/>
    <property type="match status" value="1"/>
</dbReference>
<dbReference type="PANTHER" id="PTHR11808:SF15">
    <property type="entry name" value="CYSTATHIONINE GAMMA-LYASE"/>
    <property type="match status" value="1"/>
</dbReference>
<dbReference type="InterPro" id="IPR000277">
    <property type="entry name" value="Cys/Met-Metab_PyrdxlP-dep_enz"/>
</dbReference>
<evidence type="ECO:0000313" key="7">
    <source>
        <dbReference type="EMBL" id="SHH22773.1"/>
    </source>
</evidence>
<keyword evidence="8" id="KW-1185">Reference proteome</keyword>
<keyword evidence="3 4" id="KW-0663">Pyridoxal phosphate</keyword>
<dbReference type="InterPro" id="IPR015424">
    <property type="entry name" value="PyrdxlP-dep_Trfase"/>
</dbReference>
<sequence length="369" mass="38014">MSEHLRPASVAVSAGRPHEPGAPLNTPIAPASAFRHDGTDNPYARHHVSPTVASFESVVGELEGGRALAFGSGIAALACLLDRSPAGTPVVVPREGYGGYVGLYAEQHALGRLAVRHVDVTDHDAVRAAARGAALVWVEAVSNPLLTVADLPAVAAIAHEAGALLGVDATFSTPLAVRPLDLGADVVMHSATKYLAGHSDALIGVLVTRSADLHAALHDRRTLAGSTPGVLESYLATRGVRTLAVRMERAWSNAAVLAGRLAEHPAVAAVRYPGLPGDPGHAVAARDHDAFGAVIGIEVAGGATAAEAVCARVRLITHATSLGGVESMIERRARHPGDASYGVPEALLRLSVGIEDVEDLWDDLSQALG</sequence>
<evidence type="ECO:0000256" key="5">
    <source>
        <dbReference type="RuleBase" id="RU362118"/>
    </source>
</evidence>
<dbReference type="InterPro" id="IPR015422">
    <property type="entry name" value="PyrdxlP-dep_Trfase_small"/>
</dbReference>
<dbReference type="STRING" id="1206085.SAMN05443575_3479"/>
<reference evidence="8" key="1">
    <citation type="submission" date="2016-11" db="EMBL/GenBank/DDBJ databases">
        <authorList>
            <person name="Varghese N."/>
            <person name="Submissions S."/>
        </authorList>
    </citation>
    <scope>NUCLEOTIDE SEQUENCE [LARGE SCALE GENOMIC DNA]</scope>
    <source>
        <strain evidence="8">DSM 45627</strain>
    </source>
</reference>
<dbReference type="Gene3D" id="3.40.640.10">
    <property type="entry name" value="Type I PLP-dependent aspartate aminotransferase-like (Major domain)"/>
    <property type="match status" value="1"/>
</dbReference>
<name>A0A1M5RAC6_9ACTN</name>
<evidence type="ECO:0000313" key="8">
    <source>
        <dbReference type="Proteomes" id="UP000186132"/>
    </source>
</evidence>
<evidence type="ECO:0000256" key="6">
    <source>
        <dbReference type="SAM" id="MobiDB-lite"/>
    </source>
</evidence>
<dbReference type="AlphaFoldDB" id="A0A1M5RAC6"/>